<evidence type="ECO:0000256" key="1">
    <source>
        <dbReference type="SAM" id="MobiDB-lite"/>
    </source>
</evidence>
<evidence type="ECO:0000313" key="3">
    <source>
        <dbReference type="EMBL" id="GGP98482.1"/>
    </source>
</evidence>
<dbReference type="EMBL" id="BMQJ01000006">
    <property type="protein sequence ID" value="GGP98482.1"/>
    <property type="molecule type" value="Genomic_DNA"/>
</dbReference>
<feature type="chain" id="PRO_5046258515" description="Secreted protein" evidence="2">
    <location>
        <begin position="23"/>
        <end position="172"/>
    </location>
</feature>
<dbReference type="Proteomes" id="UP000611554">
    <property type="component" value="Unassembled WGS sequence"/>
</dbReference>
<organism evidence="3 4">
    <name type="scientific">Streptosporangium pseudovulgare</name>
    <dbReference type="NCBI Taxonomy" id="35765"/>
    <lineage>
        <taxon>Bacteria</taxon>
        <taxon>Bacillati</taxon>
        <taxon>Actinomycetota</taxon>
        <taxon>Actinomycetes</taxon>
        <taxon>Streptosporangiales</taxon>
        <taxon>Streptosporangiaceae</taxon>
        <taxon>Streptosporangium</taxon>
    </lineage>
</organism>
<dbReference type="PROSITE" id="PS51257">
    <property type="entry name" value="PROKAR_LIPOPROTEIN"/>
    <property type="match status" value="1"/>
</dbReference>
<feature type="signal peptide" evidence="2">
    <location>
        <begin position="1"/>
        <end position="22"/>
    </location>
</feature>
<proteinExistence type="predicted"/>
<comment type="caution">
    <text evidence="3">The sequence shown here is derived from an EMBL/GenBank/DDBJ whole genome shotgun (WGS) entry which is preliminary data.</text>
</comment>
<keyword evidence="2" id="KW-0732">Signal</keyword>
<evidence type="ECO:0000313" key="4">
    <source>
        <dbReference type="Proteomes" id="UP000611554"/>
    </source>
</evidence>
<dbReference type="RefSeq" id="WP_189247125.1">
    <property type="nucleotide sequence ID" value="NZ_BMQJ01000006.1"/>
</dbReference>
<name>A0ABQ2QXE0_9ACTN</name>
<evidence type="ECO:0008006" key="5">
    <source>
        <dbReference type="Google" id="ProtNLM"/>
    </source>
</evidence>
<reference evidence="4" key="1">
    <citation type="journal article" date="2019" name="Int. J. Syst. Evol. Microbiol.">
        <title>The Global Catalogue of Microorganisms (GCM) 10K type strain sequencing project: providing services to taxonomists for standard genome sequencing and annotation.</title>
        <authorList>
            <consortium name="The Broad Institute Genomics Platform"/>
            <consortium name="The Broad Institute Genome Sequencing Center for Infectious Disease"/>
            <person name="Wu L."/>
            <person name="Ma J."/>
        </authorList>
    </citation>
    <scope>NUCLEOTIDE SEQUENCE [LARGE SCALE GENOMIC DNA]</scope>
    <source>
        <strain evidence="4">JCM 3115</strain>
    </source>
</reference>
<feature type="region of interest" description="Disordered" evidence="1">
    <location>
        <begin position="69"/>
        <end position="92"/>
    </location>
</feature>
<keyword evidence="4" id="KW-1185">Reference proteome</keyword>
<feature type="region of interest" description="Disordered" evidence="1">
    <location>
        <begin position="131"/>
        <end position="172"/>
    </location>
</feature>
<protein>
    <recommendedName>
        <fullName evidence="5">Secreted protein</fullName>
    </recommendedName>
</protein>
<accession>A0ABQ2QXE0</accession>
<sequence>MRFPGALAVVPLALTLTLTGCAPDGDDGPGAASANGGGAAAPAATVTRQATPAMDQDERNIRFARCMRENGVPMKDPQPGKPVLVRGDGSDRETVRKAVEACKEFQPTGGTGAAGAEASEKLRRLARCMRDNGVPDFPDPEPGDGIRLDKKLAEDPDFPAAQRRCQLESGGS</sequence>
<evidence type="ECO:0000256" key="2">
    <source>
        <dbReference type="SAM" id="SignalP"/>
    </source>
</evidence>
<feature type="compositionally biased region" description="Basic and acidic residues" evidence="1">
    <location>
        <begin position="144"/>
        <end position="154"/>
    </location>
</feature>
<gene>
    <name evidence="3" type="ORF">GCM10010140_30870</name>
</gene>